<evidence type="ECO:0000256" key="4">
    <source>
        <dbReference type="ARBA" id="ARBA00012462"/>
    </source>
</evidence>
<evidence type="ECO:0000256" key="2">
    <source>
        <dbReference type="ARBA" id="ARBA00002451"/>
    </source>
</evidence>
<evidence type="ECO:0000313" key="15">
    <source>
        <dbReference type="Proteomes" id="UP000814176"/>
    </source>
</evidence>
<comment type="function">
    <text evidence="2">Secreted tripeptidyl-peptidase which degrades proteins at acidic pHs and is involved in virulence.</text>
</comment>
<dbReference type="Pfam" id="PF00082">
    <property type="entry name" value="Peptidase_S8"/>
    <property type="match status" value="1"/>
</dbReference>
<feature type="binding site" evidence="11">
    <location>
        <position position="550"/>
    </location>
    <ligand>
        <name>Ca(2+)</name>
        <dbReference type="ChEBI" id="CHEBI:29108"/>
    </ligand>
</feature>
<dbReference type="InterPro" id="IPR015366">
    <property type="entry name" value="S53_propep"/>
</dbReference>
<feature type="active site" description="Charge relay system" evidence="11">
    <location>
        <position position="291"/>
    </location>
</feature>
<comment type="cofactor">
    <cofactor evidence="11">
        <name>Ca(2+)</name>
        <dbReference type="ChEBI" id="CHEBI:29108"/>
    </cofactor>
    <text evidence="11">Binds 1 Ca(2+) ion per subunit.</text>
</comment>
<evidence type="ECO:0000256" key="12">
    <source>
        <dbReference type="SAM" id="SignalP"/>
    </source>
</evidence>
<feature type="chain" id="PRO_5047047391" description="tripeptidyl-peptidase II" evidence="12">
    <location>
        <begin position="18"/>
        <end position="571"/>
    </location>
</feature>
<keyword evidence="12" id="KW-0732">Signal</keyword>
<keyword evidence="9 11" id="KW-0106">Calcium</keyword>
<dbReference type="InterPro" id="IPR050819">
    <property type="entry name" value="Tripeptidyl-peptidase_I"/>
</dbReference>
<evidence type="ECO:0000313" key="14">
    <source>
        <dbReference type="EMBL" id="KAH9839186.1"/>
    </source>
</evidence>
<protein>
    <recommendedName>
        <fullName evidence="4">tripeptidyl-peptidase II</fullName>
        <ecNumber evidence="4">3.4.14.10</ecNumber>
    </recommendedName>
</protein>
<dbReference type="SMART" id="SM00944">
    <property type="entry name" value="Pro-kuma_activ"/>
    <property type="match status" value="1"/>
</dbReference>
<dbReference type="RefSeq" id="XP_047780941.1">
    <property type="nucleotide sequence ID" value="XM_047918970.1"/>
</dbReference>
<evidence type="ECO:0000256" key="1">
    <source>
        <dbReference type="ARBA" id="ARBA00001910"/>
    </source>
</evidence>
<dbReference type="GO" id="GO:0006508">
    <property type="term" value="P:proteolysis"/>
    <property type="evidence" value="ECO:0007669"/>
    <property type="project" value="UniProtKB-KW"/>
</dbReference>
<evidence type="ECO:0000256" key="8">
    <source>
        <dbReference type="ARBA" id="ARBA00022825"/>
    </source>
</evidence>
<dbReference type="CDD" id="cd11377">
    <property type="entry name" value="Pro-peptidase_S53"/>
    <property type="match status" value="1"/>
</dbReference>
<dbReference type="EMBL" id="JADCUA010000006">
    <property type="protein sequence ID" value="KAH9839186.1"/>
    <property type="molecule type" value="Genomic_DNA"/>
</dbReference>
<comment type="caution">
    <text evidence="14">The sequence shown here is derived from an EMBL/GenBank/DDBJ whole genome shotgun (WGS) entry which is preliminary data.</text>
</comment>
<feature type="binding site" evidence="11">
    <location>
        <position position="529"/>
    </location>
    <ligand>
        <name>Ca(2+)</name>
        <dbReference type="ChEBI" id="CHEBI:29108"/>
    </ligand>
</feature>
<keyword evidence="5 11" id="KW-0645">Protease</keyword>
<dbReference type="SUPFAM" id="SSF54897">
    <property type="entry name" value="Protease propeptides/inhibitors"/>
    <property type="match status" value="1"/>
</dbReference>
<dbReference type="InterPro" id="IPR000209">
    <property type="entry name" value="Peptidase_S8/S53_dom"/>
</dbReference>
<dbReference type="EC" id="3.4.14.10" evidence="4"/>
<keyword evidence="15" id="KW-1185">Reference proteome</keyword>
<evidence type="ECO:0000256" key="5">
    <source>
        <dbReference type="ARBA" id="ARBA00022670"/>
    </source>
</evidence>
<organism evidence="14 15">
    <name type="scientific">Rhodofomes roseus</name>
    <dbReference type="NCBI Taxonomy" id="34475"/>
    <lineage>
        <taxon>Eukaryota</taxon>
        <taxon>Fungi</taxon>
        <taxon>Dikarya</taxon>
        <taxon>Basidiomycota</taxon>
        <taxon>Agaricomycotina</taxon>
        <taxon>Agaricomycetes</taxon>
        <taxon>Polyporales</taxon>
        <taxon>Rhodofomes</taxon>
    </lineage>
</organism>
<evidence type="ECO:0000256" key="7">
    <source>
        <dbReference type="ARBA" id="ARBA00022801"/>
    </source>
</evidence>
<name>A0ABQ8KLV4_9APHY</name>
<feature type="binding site" evidence="11">
    <location>
        <position position="530"/>
    </location>
    <ligand>
        <name>Ca(2+)</name>
        <dbReference type="ChEBI" id="CHEBI:29108"/>
    </ligand>
</feature>
<dbReference type="PANTHER" id="PTHR14218:SF15">
    <property type="entry name" value="TRIPEPTIDYL-PEPTIDASE 1"/>
    <property type="match status" value="1"/>
</dbReference>
<evidence type="ECO:0000256" key="10">
    <source>
        <dbReference type="ARBA" id="ARBA00023145"/>
    </source>
</evidence>
<proteinExistence type="predicted"/>
<evidence type="ECO:0000256" key="11">
    <source>
        <dbReference type="PROSITE-ProRule" id="PRU01032"/>
    </source>
</evidence>
<comment type="catalytic activity">
    <reaction evidence="1">
        <text>Release of an N-terminal tripeptide from a polypeptide.</text>
        <dbReference type="EC" id="3.4.14.10"/>
    </reaction>
</comment>
<keyword evidence="8 11" id="KW-0720">Serine protease</keyword>
<feature type="signal peptide" evidence="12">
    <location>
        <begin position="1"/>
        <end position="17"/>
    </location>
</feature>
<keyword evidence="10" id="KW-0865">Zymogen</keyword>
<dbReference type="PROSITE" id="PS51695">
    <property type="entry name" value="SEDOLISIN"/>
    <property type="match status" value="1"/>
</dbReference>
<keyword evidence="7 11" id="KW-0378">Hydrolase</keyword>
<dbReference type="Proteomes" id="UP000814176">
    <property type="component" value="Unassembled WGS sequence"/>
</dbReference>
<dbReference type="Gene3D" id="3.40.50.200">
    <property type="entry name" value="Peptidase S8/S53 domain"/>
    <property type="match status" value="1"/>
</dbReference>
<sequence length="571" mass="60191">MVSRLLVVTSLIALALGKPVRRDLQLHESRQSVPRGFSLVGPAADETTLALRLALVRSNTAGLIDALYDVSNPSSAHYGEHLTKEEVEAFVAPKQETVSAVNTWLSENNLQSTSLTATGDWLAINVPVSQANELFGTNFSVYTQSSTSKQIIRTLEYSIPTDLVGHLDLVHPTITFPDPFGKKPVVNAITPSKRSETDSKRADNCLVNGTYITPSCLQSLYSIPTAPATSSSGQLGVTGYVDEYAEYSDLTTFLEQYRPDVNSSTGFTIVSLDGGEDPQSSGDAGDEASLDIQYTVGIATNVPVTFITVGGDVNSGDELANVLIDTANYLLNQTAPPQVITTSYGLDESTISQNLAYNLCDLYAQLGARGVSILFASGDGGVSGGHWDSSCTTFVPTFPSGCPYVTSVGGTINVPETAVNFSGGGFSNYWPTADFQTDAVSTYLSGIGSTNQGLYNASGRGYPDVATYAADFEVVIDGTAYGVSGTSCASPTFASIVALLNDQLLSAGKSTLGWLNPLLYSTASSAFNDITQGNNYACSDYTTGFDTATGWDPVTGWGTPDFTKLLSAVGL</sequence>
<evidence type="ECO:0000256" key="9">
    <source>
        <dbReference type="ARBA" id="ARBA00022837"/>
    </source>
</evidence>
<comment type="subcellular location">
    <subcellularLocation>
        <location evidence="3">Secreted</location>
        <location evidence="3">Extracellular space</location>
    </subcellularLocation>
</comment>
<reference evidence="14 15" key="1">
    <citation type="journal article" date="2021" name="Environ. Microbiol.">
        <title>Gene family expansions and transcriptome signatures uncover fungal adaptations to wood decay.</title>
        <authorList>
            <person name="Hage H."/>
            <person name="Miyauchi S."/>
            <person name="Viragh M."/>
            <person name="Drula E."/>
            <person name="Min B."/>
            <person name="Chaduli D."/>
            <person name="Navarro D."/>
            <person name="Favel A."/>
            <person name="Norest M."/>
            <person name="Lesage-Meessen L."/>
            <person name="Balint B."/>
            <person name="Merenyi Z."/>
            <person name="de Eugenio L."/>
            <person name="Morin E."/>
            <person name="Martinez A.T."/>
            <person name="Baldrian P."/>
            <person name="Stursova M."/>
            <person name="Martinez M.J."/>
            <person name="Novotny C."/>
            <person name="Magnuson J.K."/>
            <person name="Spatafora J.W."/>
            <person name="Maurice S."/>
            <person name="Pangilinan J."/>
            <person name="Andreopoulos W."/>
            <person name="LaButti K."/>
            <person name="Hundley H."/>
            <person name="Na H."/>
            <person name="Kuo A."/>
            <person name="Barry K."/>
            <person name="Lipzen A."/>
            <person name="Henrissat B."/>
            <person name="Riley R."/>
            <person name="Ahrendt S."/>
            <person name="Nagy L.G."/>
            <person name="Grigoriev I.V."/>
            <person name="Martin F."/>
            <person name="Rosso M.N."/>
        </authorList>
    </citation>
    <scope>NUCLEOTIDE SEQUENCE [LARGE SCALE GENOMIC DNA]</scope>
    <source>
        <strain evidence="14 15">CIRM-BRFM 1785</strain>
    </source>
</reference>
<gene>
    <name evidence="14" type="ORF">C8Q71DRAFT_501848</name>
</gene>
<dbReference type="GO" id="GO:0008233">
    <property type="term" value="F:peptidase activity"/>
    <property type="evidence" value="ECO:0007669"/>
    <property type="project" value="UniProtKB-KW"/>
</dbReference>
<feature type="binding site" evidence="11">
    <location>
        <position position="552"/>
    </location>
    <ligand>
        <name>Ca(2+)</name>
        <dbReference type="ChEBI" id="CHEBI:29108"/>
    </ligand>
</feature>
<accession>A0ABQ8KLV4</accession>
<evidence type="ECO:0000259" key="13">
    <source>
        <dbReference type="PROSITE" id="PS51695"/>
    </source>
</evidence>
<dbReference type="InterPro" id="IPR030400">
    <property type="entry name" value="Sedolisin_dom"/>
</dbReference>
<dbReference type="InterPro" id="IPR036852">
    <property type="entry name" value="Peptidase_S8/S53_dom_sf"/>
</dbReference>
<evidence type="ECO:0000256" key="6">
    <source>
        <dbReference type="ARBA" id="ARBA00022723"/>
    </source>
</evidence>
<feature type="active site" description="Charge relay system" evidence="11">
    <location>
        <position position="287"/>
    </location>
</feature>
<feature type="active site" description="Charge relay system" evidence="11">
    <location>
        <position position="487"/>
    </location>
</feature>
<dbReference type="CDD" id="cd04056">
    <property type="entry name" value="Peptidases_S53"/>
    <property type="match status" value="1"/>
</dbReference>
<dbReference type="GeneID" id="71999702"/>
<dbReference type="PANTHER" id="PTHR14218">
    <property type="entry name" value="PROTEASE S8 TRIPEPTIDYL PEPTIDASE I CLN2"/>
    <property type="match status" value="1"/>
</dbReference>
<dbReference type="Pfam" id="PF09286">
    <property type="entry name" value="Pro-kuma_activ"/>
    <property type="match status" value="1"/>
</dbReference>
<dbReference type="SUPFAM" id="SSF52743">
    <property type="entry name" value="Subtilisin-like"/>
    <property type="match status" value="1"/>
</dbReference>
<keyword evidence="6 11" id="KW-0479">Metal-binding</keyword>
<feature type="domain" description="Peptidase S53" evidence="13">
    <location>
        <begin position="211"/>
        <end position="571"/>
    </location>
</feature>
<evidence type="ECO:0000256" key="3">
    <source>
        <dbReference type="ARBA" id="ARBA00004239"/>
    </source>
</evidence>